<dbReference type="Proteomes" id="UP000887116">
    <property type="component" value="Unassembled WGS sequence"/>
</dbReference>
<keyword evidence="2" id="KW-1185">Reference proteome</keyword>
<accession>A0A8X6HC70</accession>
<comment type="caution">
    <text evidence="1">The sequence shown here is derived from an EMBL/GenBank/DDBJ whole genome shotgun (WGS) entry which is preliminary data.</text>
</comment>
<name>A0A8X6HC70_TRICU</name>
<evidence type="ECO:0000313" key="2">
    <source>
        <dbReference type="Proteomes" id="UP000887116"/>
    </source>
</evidence>
<dbReference type="AlphaFoldDB" id="A0A8X6HC70"/>
<dbReference type="EMBL" id="BMAO01037768">
    <property type="protein sequence ID" value="GFR20028.1"/>
    <property type="molecule type" value="Genomic_DNA"/>
</dbReference>
<protein>
    <submittedName>
        <fullName evidence="1">Uncharacterized protein</fullName>
    </submittedName>
</protein>
<organism evidence="1 2">
    <name type="scientific">Trichonephila clavata</name>
    <name type="common">Joro spider</name>
    <name type="synonym">Nephila clavata</name>
    <dbReference type="NCBI Taxonomy" id="2740835"/>
    <lineage>
        <taxon>Eukaryota</taxon>
        <taxon>Metazoa</taxon>
        <taxon>Ecdysozoa</taxon>
        <taxon>Arthropoda</taxon>
        <taxon>Chelicerata</taxon>
        <taxon>Arachnida</taxon>
        <taxon>Araneae</taxon>
        <taxon>Araneomorphae</taxon>
        <taxon>Entelegynae</taxon>
        <taxon>Araneoidea</taxon>
        <taxon>Nephilidae</taxon>
        <taxon>Trichonephila</taxon>
    </lineage>
</organism>
<gene>
    <name evidence="1" type="ORF">TNCT_405841</name>
</gene>
<sequence>MFHMGHLNSIIGAILRTHRTLWEFPASRQLYFYYFLHFLYLNTSTSDTCWIRDGVHLTQKIALVRARTQTSVSSFGMQVAIYNVVLQLKRKLHFLRGSLFYY</sequence>
<reference evidence="1" key="1">
    <citation type="submission" date="2020-07" db="EMBL/GenBank/DDBJ databases">
        <title>Multicomponent nature underlies the extraordinary mechanical properties of spider dragline silk.</title>
        <authorList>
            <person name="Kono N."/>
            <person name="Nakamura H."/>
            <person name="Mori M."/>
            <person name="Yoshida Y."/>
            <person name="Ohtoshi R."/>
            <person name="Malay A.D."/>
            <person name="Moran D.A.P."/>
            <person name="Tomita M."/>
            <person name="Numata K."/>
            <person name="Arakawa K."/>
        </authorList>
    </citation>
    <scope>NUCLEOTIDE SEQUENCE</scope>
</reference>
<proteinExistence type="predicted"/>
<evidence type="ECO:0000313" key="1">
    <source>
        <dbReference type="EMBL" id="GFR20028.1"/>
    </source>
</evidence>